<dbReference type="AlphaFoldDB" id="A0A7L2H894"/>
<evidence type="ECO:0000256" key="7">
    <source>
        <dbReference type="ARBA" id="ARBA00023015"/>
    </source>
</evidence>
<evidence type="ECO:0000256" key="9">
    <source>
        <dbReference type="ARBA" id="ARBA00023163"/>
    </source>
</evidence>
<proteinExistence type="predicted"/>
<protein>
    <recommendedName>
        <fullName evidence="11">Zinc finger protein 438</fullName>
    </recommendedName>
</protein>
<keyword evidence="9" id="KW-0804">Transcription</keyword>
<feature type="non-terminal residue" evidence="15">
    <location>
        <position position="1"/>
    </location>
</feature>
<comment type="subcellular location">
    <subcellularLocation>
        <location evidence="1">Nucleus</location>
    </subcellularLocation>
</comment>
<evidence type="ECO:0000256" key="11">
    <source>
        <dbReference type="ARBA" id="ARBA00067846"/>
    </source>
</evidence>
<dbReference type="PROSITE" id="PS00028">
    <property type="entry name" value="ZINC_FINGER_C2H2_1"/>
    <property type="match status" value="4"/>
</dbReference>
<dbReference type="InterPro" id="IPR013087">
    <property type="entry name" value="Znf_C2H2_type"/>
</dbReference>
<evidence type="ECO:0000313" key="16">
    <source>
        <dbReference type="Proteomes" id="UP000539599"/>
    </source>
</evidence>
<keyword evidence="16" id="KW-1185">Reference proteome</keyword>
<reference evidence="15 16" key="1">
    <citation type="submission" date="2019-09" db="EMBL/GenBank/DDBJ databases">
        <title>Bird 10,000 Genomes (B10K) Project - Family phase.</title>
        <authorList>
            <person name="Zhang G."/>
        </authorList>
    </citation>
    <scope>NUCLEOTIDE SEQUENCE [LARGE SCALE GENOMIC DNA]</scope>
    <source>
        <strain evidence="15">B10K-DU-011-38</strain>
        <tissue evidence="15">Muscle</tissue>
    </source>
</reference>
<organism evidence="15 16">
    <name type="scientific">Sagittarius serpentarius</name>
    <name type="common">Secretary bird</name>
    <dbReference type="NCBI Taxonomy" id="56258"/>
    <lineage>
        <taxon>Eukaryota</taxon>
        <taxon>Metazoa</taxon>
        <taxon>Chordata</taxon>
        <taxon>Craniata</taxon>
        <taxon>Vertebrata</taxon>
        <taxon>Euteleostomi</taxon>
        <taxon>Archelosauria</taxon>
        <taxon>Archosauria</taxon>
        <taxon>Dinosauria</taxon>
        <taxon>Saurischia</taxon>
        <taxon>Theropoda</taxon>
        <taxon>Coelurosauria</taxon>
        <taxon>Aves</taxon>
        <taxon>Neognathae</taxon>
        <taxon>Neoaves</taxon>
        <taxon>Telluraves</taxon>
        <taxon>Accipitrimorphae</taxon>
        <taxon>Accipitriformes</taxon>
        <taxon>Sagittariidae</taxon>
        <taxon>Sagittarius</taxon>
    </lineage>
</organism>
<dbReference type="FunFam" id="3.30.160.60:FF:000946">
    <property type="entry name" value="Zinc finger protein 438"/>
    <property type="match status" value="1"/>
</dbReference>
<dbReference type="Proteomes" id="UP000539599">
    <property type="component" value="Unassembled WGS sequence"/>
</dbReference>
<keyword evidence="2" id="KW-0678">Repressor</keyword>
<evidence type="ECO:0000256" key="4">
    <source>
        <dbReference type="ARBA" id="ARBA00022737"/>
    </source>
</evidence>
<dbReference type="PANTHER" id="PTHR24408">
    <property type="entry name" value="ZINC FINGER PROTEIN"/>
    <property type="match status" value="1"/>
</dbReference>
<dbReference type="PROSITE" id="PS50157">
    <property type="entry name" value="ZINC_FINGER_C2H2_2"/>
    <property type="match status" value="3"/>
</dbReference>
<feature type="region of interest" description="Disordered" evidence="13">
    <location>
        <begin position="172"/>
        <end position="195"/>
    </location>
</feature>
<dbReference type="GO" id="GO:0005634">
    <property type="term" value="C:nucleus"/>
    <property type="evidence" value="ECO:0007669"/>
    <property type="project" value="UniProtKB-SubCell"/>
</dbReference>
<comment type="caution">
    <text evidence="15">The sequence shown here is derived from an EMBL/GenBank/DDBJ whole genome shotgun (WGS) entry which is preliminary data.</text>
</comment>
<keyword evidence="3" id="KW-0479">Metal-binding</keyword>
<dbReference type="SMART" id="SM00355">
    <property type="entry name" value="ZnF_C2H2"/>
    <property type="match status" value="5"/>
</dbReference>
<keyword evidence="8" id="KW-0238">DNA-binding</keyword>
<keyword evidence="6" id="KW-0862">Zinc</keyword>
<dbReference type="GO" id="GO:0008270">
    <property type="term" value="F:zinc ion binding"/>
    <property type="evidence" value="ECO:0007669"/>
    <property type="project" value="UniProtKB-KW"/>
</dbReference>
<evidence type="ECO:0000256" key="3">
    <source>
        <dbReference type="ARBA" id="ARBA00022723"/>
    </source>
</evidence>
<dbReference type="Gene3D" id="3.30.160.60">
    <property type="entry name" value="Classic Zinc Finger"/>
    <property type="match status" value="2"/>
</dbReference>
<feature type="domain" description="C2H2-type" evidence="14">
    <location>
        <begin position="560"/>
        <end position="588"/>
    </location>
</feature>
<sequence length="852" mass="94723">AGGVFLHANPAEKHCVQQSMLGQQKQETCAGKTVSTDKHKSPSDIIRSFQKKSQFRTIAPKMVPKMLTSGVVSCLQSSLPEQNTGSKPLVVPTQNYAVMQVAGHEGTFSLLALPYVAPAVTQQVQQSNVARSENLKLPIPRYQSVRNKLLSDKKMAKISVSGAHNKIPTKASISSETSPMTPLTEDCPETHSSSDSTEQAMLTDRNSAEIAVATLVNKSSCGESASPIVNKTEISHGNVSGPSVVTDSLSKRASTITPMKLSLCSVKTASETTRESFITSEKLKEKPANSVAVLSPAVFGSTVQMTPSAPKGKLPILPYSRMKNSVFCKFKQNTNVTDVSVSSLRSECEKIPALAKTFHVPTKASDKRLAVSFVQVPKQTIRENTFSPSNKVDVDSLKKLNSAASKRRGRKRRAPDDLLAFQTKRRKCIINKFREGRERAKVDPQPPEDKKAEAVKKYRSIRPKPVLVVQAFAPLTSAAIVETPSPDFLDQDTFLNSSHPNKYLSYKHSDATSVKSSDLSRSASSTVPKPSHKCHVCNHIFQFKHHLQDHMNTHTNKRPYSCRICRKAYIHSGSLSTHMKLHHNEGKPKKLVCCEFCAKVFGHAKVYFGHLREVHRVVISTEPSTNDQQMQDALKKRDTNVKEAEEAAERGNKCNFEDLFHNPGEVKLQIKCGRCQFIAQSFGEMKFHLLCCHGEEIQGRVKEGVLQGNRGAKGDLIKHATHFWKQRNERRHLAKCSAHEEEFYTFPKLKRQIYFHHQNNVDTLSKSELTQSGSGEAAKEMQNVGFGTPSKKIEIWSKAGYNCILCKQLFGRKEDLCNHWQSHHNCEDPSTLWTIFSLLSKQGIIELSSNGE</sequence>
<evidence type="ECO:0000259" key="14">
    <source>
        <dbReference type="PROSITE" id="PS50157"/>
    </source>
</evidence>
<keyword evidence="10" id="KW-0539">Nucleus</keyword>
<feature type="compositionally biased region" description="Polar residues" evidence="13">
    <location>
        <begin position="172"/>
        <end position="181"/>
    </location>
</feature>
<feature type="domain" description="C2H2-type" evidence="14">
    <location>
        <begin position="532"/>
        <end position="559"/>
    </location>
</feature>
<dbReference type="FunFam" id="3.30.160.60:FF:003312">
    <property type="entry name" value="Zinc finger protein 438"/>
    <property type="match status" value="1"/>
</dbReference>
<keyword evidence="4" id="KW-0677">Repeat</keyword>
<dbReference type="EMBL" id="VWYJ01004678">
    <property type="protein sequence ID" value="NXQ94505.1"/>
    <property type="molecule type" value="Genomic_DNA"/>
</dbReference>
<keyword evidence="7" id="KW-0805">Transcription regulation</keyword>
<dbReference type="GO" id="GO:0000981">
    <property type="term" value="F:DNA-binding transcription factor activity, RNA polymerase II-specific"/>
    <property type="evidence" value="ECO:0007669"/>
    <property type="project" value="TreeGrafter"/>
</dbReference>
<feature type="non-terminal residue" evidence="15">
    <location>
        <position position="852"/>
    </location>
</feature>
<accession>A0A7L2H894</accession>
<keyword evidence="5 12" id="KW-0863">Zinc-finger</keyword>
<name>A0A7L2H894_SAGSE</name>
<dbReference type="InterPro" id="IPR036236">
    <property type="entry name" value="Znf_C2H2_sf"/>
</dbReference>
<evidence type="ECO:0000256" key="8">
    <source>
        <dbReference type="ARBA" id="ARBA00023125"/>
    </source>
</evidence>
<dbReference type="GO" id="GO:0043565">
    <property type="term" value="F:sequence-specific DNA binding"/>
    <property type="evidence" value="ECO:0007669"/>
    <property type="project" value="TreeGrafter"/>
</dbReference>
<dbReference type="PANTHER" id="PTHR24408:SF23">
    <property type="entry name" value="ZINC FINGER PROTEIN 438"/>
    <property type="match status" value="1"/>
</dbReference>
<evidence type="ECO:0000256" key="13">
    <source>
        <dbReference type="SAM" id="MobiDB-lite"/>
    </source>
</evidence>
<evidence type="ECO:0000256" key="5">
    <source>
        <dbReference type="ARBA" id="ARBA00022771"/>
    </source>
</evidence>
<evidence type="ECO:0000256" key="6">
    <source>
        <dbReference type="ARBA" id="ARBA00022833"/>
    </source>
</evidence>
<dbReference type="SUPFAM" id="SSF57667">
    <property type="entry name" value="beta-beta-alpha zinc fingers"/>
    <property type="match status" value="1"/>
</dbReference>
<evidence type="ECO:0000256" key="12">
    <source>
        <dbReference type="PROSITE-ProRule" id="PRU00042"/>
    </source>
</evidence>
<feature type="domain" description="C2H2-type" evidence="14">
    <location>
        <begin position="801"/>
        <end position="829"/>
    </location>
</feature>
<evidence type="ECO:0000313" key="15">
    <source>
        <dbReference type="EMBL" id="NXQ94505.1"/>
    </source>
</evidence>
<evidence type="ECO:0000256" key="10">
    <source>
        <dbReference type="ARBA" id="ARBA00023242"/>
    </source>
</evidence>
<evidence type="ECO:0000256" key="1">
    <source>
        <dbReference type="ARBA" id="ARBA00004123"/>
    </source>
</evidence>
<evidence type="ECO:0000256" key="2">
    <source>
        <dbReference type="ARBA" id="ARBA00022491"/>
    </source>
</evidence>
<gene>
    <name evidence="15" type="primary">Znf438</name>
    <name evidence="15" type="ORF">SAGSER_R05289</name>
</gene>